<dbReference type="FunFam" id="3.40.50.300:FF:000106">
    <property type="entry name" value="Adenylate kinase mitochondrial"/>
    <property type="match status" value="1"/>
</dbReference>
<keyword evidence="6 8" id="KW-0862">Zinc</keyword>
<dbReference type="KEGG" id="ccl:Clocl_3874"/>
<dbReference type="SUPFAM" id="SSF52540">
    <property type="entry name" value="P-loop containing nucleoside triphosphate hydrolases"/>
    <property type="match status" value="1"/>
</dbReference>
<evidence type="ECO:0000256" key="2">
    <source>
        <dbReference type="ARBA" id="ARBA00022723"/>
    </source>
</evidence>
<evidence type="ECO:0000256" key="3">
    <source>
        <dbReference type="ARBA" id="ARBA00022727"/>
    </source>
</evidence>
<feature type="binding site" evidence="8">
    <location>
        <position position="160"/>
    </location>
    <ligand>
        <name>AMP</name>
        <dbReference type="ChEBI" id="CHEBI:456215"/>
    </ligand>
</feature>
<feature type="binding site" evidence="8">
    <location>
        <begin position="10"/>
        <end position="15"/>
    </location>
    <ligand>
        <name>ATP</name>
        <dbReference type="ChEBI" id="CHEBI:30616"/>
    </ligand>
</feature>
<feature type="binding site" evidence="8">
    <location>
        <position position="153"/>
    </location>
    <ligand>
        <name>Zn(2+)</name>
        <dbReference type="ChEBI" id="CHEBI:29105"/>
        <note>structural</note>
    </ligand>
</feature>
<evidence type="ECO:0000256" key="6">
    <source>
        <dbReference type="ARBA" id="ARBA00022833"/>
    </source>
</evidence>
<evidence type="ECO:0000313" key="13">
    <source>
        <dbReference type="Proteomes" id="UP000005435"/>
    </source>
</evidence>
<comment type="catalytic activity">
    <reaction evidence="8 10">
        <text>AMP + ATP = 2 ADP</text>
        <dbReference type="Rhea" id="RHEA:12973"/>
        <dbReference type="ChEBI" id="CHEBI:30616"/>
        <dbReference type="ChEBI" id="CHEBI:456215"/>
        <dbReference type="ChEBI" id="CHEBI:456216"/>
        <dbReference type="EC" id="2.7.4.3"/>
    </reaction>
</comment>
<dbReference type="InterPro" id="IPR000850">
    <property type="entry name" value="Adenylat/UMP-CMP_kin"/>
</dbReference>
<name>G8M2F2_ACECE</name>
<dbReference type="CDD" id="cd01428">
    <property type="entry name" value="ADK"/>
    <property type="match status" value="1"/>
</dbReference>
<feature type="binding site" evidence="8">
    <location>
        <position position="130"/>
    </location>
    <ligand>
        <name>Zn(2+)</name>
        <dbReference type="ChEBI" id="CHEBI:29105"/>
        <note>structural</note>
    </ligand>
</feature>
<dbReference type="EC" id="2.7.4.3" evidence="8 10"/>
<dbReference type="HAMAP" id="MF_00235">
    <property type="entry name" value="Adenylate_kinase_Adk"/>
    <property type="match status" value="1"/>
</dbReference>
<dbReference type="UniPathway" id="UPA00588">
    <property type="reaction ID" value="UER00649"/>
</dbReference>
<comment type="domain">
    <text evidence="8">Consists of three domains, a large central CORE domain and two small peripheral domains, NMPbind and LID, which undergo movements during catalysis. The LID domain closes over the site of phosphoryl transfer upon ATP binding. Assembling and dissambling the active center during each catalytic cycle provides an effective means to prevent ATP hydrolysis. Some bacteria have evolved a zinc-coordinating structure that stabilizes the LID domain.</text>
</comment>
<comment type="function">
    <text evidence="8">Catalyzes the reversible transfer of the terminal phosphate group between ATP and AMP. Plays an important role in cellular energy homeostasis and in adenine nucleotide metabolism.</text>
</comment>
<keyword evidence="4 8" id="KW-0547">Nucleotide-binding</keyword>
<feature type="domain" description="Adenylate kinase active site lid" evidence="11">
    <location>
        <begin position="127"/>
        <end position="162"/>
    </location>
</feature>
<feature type="binding site" evidence="8">
    <location>
        <position position="133"/>
    </location>
    <ligand>
        <name>Zn(2+)</name>
        <dbReference type="ChEBI" id="CHEBI:29105"/>
        <note>structural</note>
    </ligand>
</feature>
<feature type="binding site" evidence="8">
    <location>
        <position position="199"/>
    </location>
    <ligand>
        <name>ATP</name>
        <dbReference type="ChEBI" id="CHEBI:30616"/>
    </ligand>
</feature>
<organism evidence="12 13">
    <name type="scientific">Acetivibrio clariflavus (strain DSM 19732 / NBRC 101661 / EBR45)</name>
    <name type="common">Clostridium clariflavum</name>
    <dbReference type="NCBI Taxonomy" id="720554"/>
    <lineage>
        <taxon>Bacteria</taxon>
        <taxon>Bacillati</taxon>
        <taxon>Bacillota</taxon>
        <taxon>Clostridia</taxon>
        <taxon>Eubacteriales</taxon>
        <taxon>Oscillospiraceae</taxon>
        <taxon>Acetivibrio</taxon>
    </lineage>
</organism>
<dbReference type="EMBL" id="CP003065">
    <property type="protein sequence ID" value="AEV70322.1"/>
    <property type="molecule type" value="Genomic_DNA"/>
</dbReference>
<feature type="binding site" evidence="8">
    <location>
        <begin position="85"/>
        <end position="88"/>
    </location>
    <ligand>
        <name>AMP</name>
        <dbReference type="ChEBI" id="CHEBI:456215"/>
    </ligand>
</feature>
<dbReference type="GO" id="GO:0044209">
    <property type="term" value="P:AMP salvage"/>
    <property type="evidence" value="ECO:0007669"/>
    <property type="project" value="UniProtKB-UniRule"/>
</dbReference>
<keyword evidence="13" id="KW-1185">Reference proteome</keyword>
<dbReference type="HOGENOM" id="CLU_032354_1_2_9"/>
<comment type="subunit">
    <text evidence="8 10">Monomer.</text>
</comment>
<feature type="region of interest" description="NMP" evidence="8">
    <location>
        <begin position="30"/>
        <end position="59"/>
    </location>
</feature>
<feature type="binding site" evidence="8">
    <location>
        <position position="150"/>
    </location>
    <ligand>
        <name>Zn(2+)</name>
        <dbReference type="ChEBI" id="CHEBI:29105"/>
        <note>structural</note>
    </ligand>
</feature>
<feature type="binding site" evidence="8">
    <location>
        <begin position="136"/>
        <end position="137"/>
    </location>
    <ligand>
        <name>ATP</name>
        <dbReference type="ChEBI" id="CHEBI:30616"/>
    </ligand>
</feature>
<dbReference type="RefSeq" id="WP_014256823.1">
    <property type="nucleotide sequence ID" value="NC_016627.1"/>
</dbReference>
<proteinExistence type="inferred from homology"/>
<protein>
    <recommendedName>
        <fullName evidence="8 10">Adenylate kinase</fullName>
        <shortName evidence="8">AK</shortName>
        <ecNumber evidence="8 10">2.7.4.3</ecNumber>
    </recommendedName>
    <alternativeName>
        <fullName evidence="8">ATP-AMP transphosphorylase</fullName>
    </alternativeName>
    <alternativeName>
        <fullName evidence="8">ATP:AMP phosphotransferase</fullName>
    </alternativeName>
    <alternativeName>
        <fullName evidence="8">Adenylate monophosphate kinase</fullName>
    </alternativeName>
</protein>
<dbReference type="OrthoDB" id="9805030at2"/>
<keyword evidence="3 8" id="KW-0545">Nucleotide biosynthesis</keyword>
<comment type="pathway">
    <text evidence="8">Purine metabolism; AMP biosynthesis via salvage pathway; AMP from ADP: step 1/1.</text>
</comment>
<dbReference type="NCBIfam" id="NF001381">
    <property type="entry name" value="PRK00279.1-3"/>
    <property type="match status" value="1"/>
</dbReference>
<dbReference type="PROSITE" id="PS00113">
    <property type="entry name" value="ADENYLATE_KINASE"/>
    <property type="match status" value="1"/>
</dbReference>
<feature type="binding site" evidence="8">
    <location>
        <position position="92"/>
    </location>
    <ligand>
        <name>AMP</name>
        <dbReference type="ChEBI" id="CHEBI:456215"/>
    </ligand>
</feature>
<evidence type="ECO:0000256" key="4">
    <source>
        <dbReference type="ARBA" id="ARBA00022741"/>
    </source>
</evidence>
<dbReference type="PRINTS" id="PR00094">
    <property type="entry name" value="ADENYLTKNASE"/>
</dbReference>
<dbReference type="InterPro" id="IPR006259">
    <property type="entry name" value="Adenyl_kin_sub"/>
</dbReference>
<feature type="region of interest" description="LID" evidence="8">
    <location>
        <begin position="126"/>
        <end position="163"/>
    </location>
</feature>
<accession>G8M2F2</accession>
<dbReference type="GO" id="GO:0008270">
    <property type="term" value="F:zinc ion binding"/>
    <property type="evidence" value="ECO:0007669"/>
    <property type="project" value="UniProtKB-UniRule"/>
</dbReference>
<dbReference type="NCBIfam" id="TIGR01351">
    <property type="entry name" value="adk"/>
    <property type="match status" value="1"/>
</dbReference>
<evidence type="ECO:0000256" key="5">
    <source>
        <dbReference type="ARBA" id="ARBA00022777"/>
    </source>
</evidence>
<evidence type="ECO:0000259" key="11">
    <source>
        <dbReference type="Pfam" id="PF05191"/>
    </source>
</evidence>
<reference evidence="13" key="1">
    <citation type="submission" date="2011-12" db="EMBL/GenBank/DDBJ databases">
        <title>Complete sequence of Clostridium clariflavum DSM 19732.</title>
        <authorList>
            <consortium name="US DOE Joint Genome Institute"/>
            <person name="Lucas S."/>
            <person name="Han J."/>
            <person name="Lapidus A."/>
            <person name="Cheng J.-F."/>
            <person name="Goodwin L."/>
            <person name="Pitluck S."/>
            <person name="Peters L."/>
            <person name="Teshima H."/>
            <person name="Detter J.C."/>
            <person name="Han C."/>
            <person name="Tapia R."/>
            <person name="Land M."/>
            <person name="Hauser L."/>
            <person name="Kyrpides N."/>
            <person name="Ivanova N."/>
            <person name="Pagani I."/>
            <person name="Kitzmiller T."/>
            <person name="Lynd L."/>
            <person name="Izquierdo J."/>
            <person name="Woyke T."/>
        </authorList>
    </citation>
    <scope>NUCLEOTIDE SEQUENCE [LARGE SCALE GENOMIC DNA]</scope>
    <source>
        <strain evidence="13">DSM 19732 / NBRC 101661 / EBR45</strain>
    </source>
</reference>
<dbReference type="STRING" id="720554.Clocl_3874"/>
<dbReference type="GO" id="GO:0004017">
    <property type="term" value="F:AMP kinase activity"/>
    <property type="evidence" value="ECO:0007669"/>
    <property type="project" value="UniProtKB-UniRule"/>
</dbReference>
<sequence length="215" mass="23910" precursor="true">MKIVLLGAPGSGKGTQAANISEWYKIPHISTGDIFRSNIKNGTELGKKAKEYIDKGLLVPDELTIDIVSDRLKQTDCENGFILDGFPRTVNQAEKLDEILKQRGTNLDIVLNIEVSDSEIIARMGGRRVCTKCGMSYHIEFNPPAEGDTCKACGEKVVQREDDKEETVIQRLHTYHKQTEPLIEYYKKDKKLVTVQGQKSIDDTTSAVKKALGGI</sequence>
<keyword evidence="1 8" id="KW-0808">Transferase</keyword>
<feature type="binding site" evidence="8">
    <location>
        <position position="127"/>
    </location>
    <ligand>
        <name>ATP</name>
        <dbReference type="ChEBI" id="CHEBI:30616"/>
    </ligand>
</feature>
<dbReference type="Gene3D" id="3.40.50.300">
    <property type="entry name" value="P-loop containing nucleotide triphosphate hydrolases"/>
    <property type="match status" value="1"/>
</dbReference>
<gene>
    <name evidence="8" type="primary">adk</name>
    <name evidence="12" type="ordered locus">Clocl_3874</name>
</gene>
<dbReference type="AlphaFoldDB" id="G8M2F2"/>
<evidence type="ECO:0000256" key="9">
    <source>
        <dbReference type="RuleBase" id="RU003330"/>
    </source>
</evidence>
<dbReference type="PANTHER" id="PTHR23359">
    <property type="entry name" value="NUCLEOTIDE KINASE"/>
    <property type="match status" value="1"/>
</dbReference>
<dbReference type="NCBIfam" id="NF001380">
    <property type="entry name" value="PRK00279.1-2"/>
    <property type="match status" value="1"/>
</dbReference>
<dbReference type="Pfam" id="PF05191">
    <property type="entry name" value="ADK_lid"/>
    <property type="match status" value="1"/>
</dbReference>
<keyword evidence="7 8" id="KW-0067">ATP-binding</keyword>
<keyword evidence="2 8" id="KW-0479">Metal-binding</keyword>
<dbReference type="eggNOG" id="COG0563">
    <property type="taxonomic scope" value="Bacteria"/>
</dbReference>
<feature type="binding site" evidence="8">
    <location>
        <position position="171"/>
    </location>
    <ligand>
        <name>AMP</name>
        <dbReference type="ChEBI" id="CHEBI:456215"/>
    </ligand>
</feature>
<dbReference type="InterPro" id="IPR033690">
    <property type="entry name" value="Adenylat_kinase_CS"/>
</dbReference>
<dbReference type="Proteomes" id="UP000005435">
    <property type="component" value="Chromosome"/>
</dbReference>
<evidence type="ECO:0000256" key="1">
    <source>
        <dbReference type="ARBA" id="ARBA00022679"/>
    </source>
</evidence>
<keyword evidence="8" id="KW-0963">Cytoplasm</keyword>
<feature type="binding site" evidence="8">
    <location>
        <begin position="57"/>
        <end position="59"/>
    </location>
    <ligand>
        <name>AMP</name>
        <dbReference type="ChEBI" id="CHEBI:456215"/>
    </ligand>
</feature>
<evidence type="ECO:0000256" key="8">
    <source>
        <dbReference type="HAMAP-Rule" id="MF_00235"/>
    </source>
</evidence>
<dbReference type="GO" id="GO:0005524">
    <property type="term" value="F:ATP binding"/>
    <property type="evidence" value="ECO:0007669"/>
    <property type="project" value="UniProtKB-UniRule"/>
</dbReference>
<dbReference type="GO" id="GO:0005737">
    <property type="term" value="C:cytoplasm"/>
    <property type="evidence" value="ECO:0007669"/>
    <property type="project" value="UniProtKB-SubCell"/>
</dbReference>
<evidence type="ECO:0000313" key="12">
    <source>
        <dbReference type="EMBL" id="AEV70322.1"/>
    </source>
</evidence>
<comment type="similarity">
    <text evidence="8 9">Belongs to the adenylate kinase family.</text>
</comment>
<reference evidence="12 13" key="2">
    <citation type="journal article" date="2012" name="Stand. Genomic Sci.">
        <title>Complete Genome Sequence of Clostridium clariflavum DSM 19732.</title>
        <authorList>
            <person name="Izquierdo J.A."/>
            <person name="Goodwin L."/>
            <person name="Davenport K.W."/>
            <person name="Teshima H."/>
            <person name="Bruce D."/>
            <person name="Detter C."/>
            <person name="Tapia R."/>
            <person name="Han S."/>
            <person name="Land M."/>
            <person name="Hauser L."/>
            <person name="Jeffries C.D."/>
            <person name="Han J."/>
            <person name="Pitluck S."/>
            <person name="Nolan M."/>
            <person name="Chen A."/>
            <person name="Huntemann M."/>
            <person name="Mavromatis K."/>
            <person name="Mikhailova N."/>
            <person name="Liolios K."/>
            <person name="Woyke T."/>
            <person name="Lynd L.R."/>
        </authorList>
    </citation>
    <scope>NUCLEOTIDE SEQUENCE [LARGE SCALE GENOMIC DNA]</scope>
    <source>
        <strain evidence="13">DSM 19732 / NBRC 101661 / EBR45</strain>
    </source>
</reference>
<evidence type="ECO:0000256" key="7">
    <source>
        <dbReference type="ARBA" id="ARBA00022840"/>
    </source>
</evidence>
<dbReference type="InterPro" id="IPR027417">
    <property type="entry name" value="P-loop_NTPase"/>
</dbReference>
<comment type="subcellular location">
    <subcellularLocation>
        <location evidence="8 10">Cytoplasm</location>
    </subcellularLocation>
</comment>
<dbReference type="InterPro" id="IPR007862">
    <property type="entry name" value="Adenylate_kinase_lid-dom"/>
</dbReference>
<feature type="binding site" evidence="8">
    <location>
        <position position="31"/>
    </location>
    <ligand>
        <name>AMP</name>
        <dbReference type="ChEBI" id="CHEBI:456215"/>
    </ligand>
</feature>
<keyword evidence="5 8" id="KW-0418">Kinase</keyword>
<dbReference type="Pfam" id="PF00406">
    <property type="entry name" value="ADK"/>
    <property type="match status" value="1"/>
</dbReference>
<dbReference type="NCBIfam" id="NF011100">
    <property type="entry name" value="PRK14527.1"/>
    <property type="match status" value="1"/>
</dbReference>
<feature type="binding site" evidence="8">
    <location>
        <position position="36"/>
    </location>
    <ligand>
        <name>AMP</name>
        <dbReference type="ChEBI" id="CHEBI:456215"/>
    </ligand>
</feature>
<evidence type="ECO:0000256" key="10">
    <source>
        <dbReference type="RuleBase" id="RU003331"/>
    </source>
</evidence>